<name>A0A0L7KZ69_OPEBR</name>
<dbReference type="InterPro" id="IPR002156">
    <property type="entry name" value="RNaseH_domain"/>
</dbReference>
<protein>
    <submittedName>
        <fullName evidence="2">Non-LTR retrotransposon CATS</fullName>
    </submittedName>
</protein>
<evidence type="ECO:0000259" key="1">
    <source>
        <dbReference type="PROSITE" id="PS50879"/>
    </source>
</evidence>
<gene>
    <name evidence="2" type="ORF">OBRU01_18392</name>
</gene>
<dbReference type="GO" id="GO:0004523">
    <property type="term" value="F:RNA-DNA hybrid ribonuclease activity"/>
    <property type="evidence" value="ECO:0007669"/>
    <property type="project" value="InterPro"/>
</dbReference>
<dbReference type="EMBL" id="JTDY01004260">
    <property type="protein sequence ID" value="KOB68371.1"/>
    <property type="molecule type" value="Genomic_DNA"/>
</dbReference>
<dbReference type="GO" id="GO:0003676">
    <property type="term" value="F:nucleic acid binding"/>
    <property type="evidence" value="ECO:0007669"/>
    <property type="project" value="InterPro"/>
</dbReference>
<dbReference type="InterPro" id="IPR036397">
    <property type="entry name" value="RNaseH_sf"/>
</dbReference>
<dbReference type="Gene3D" id="3.30.420.10">
    <property type="entry name" value="Ribonuclease H-like superfamily/Ribonuclease H"/>
    <property type="match status" value="1"/>
</dbReference>
<sequence>MSHVIGAGLKKVVILSDSRSALQHVARCASGFRGASIAYTILNKVLVLISQGASLRLQWIPSHVGLRGNEVADTLAREAISNGTEVFIKPDYSEVLHKYKRCLRSKLFTTMLFDQADTEEEGK</sequence>
<dbReference type="CDD" id="cd09276">
    <property type="entry name" value="Rnase_HI_RT_non_LTR"/>
    <property type="match status" value="1"/>
</dbReference>
<reference evidence="2 3" key="1">
    <citation type="journal article" date="2015" name="Genome Biol. Evol.">
        <title>The genome of winter moth (Operophtera brumata) provides a genomic perspective on sexual dimorphism and phenology.</title>
        <authorList>
            <person name="Derks M.F."/>
            <person name="Smit S."/>
            <person name="Salis L."/>
            <person name="Schijlen E."/>
            <person name="Bossers A."/>
            <person name="Mateman C."/>
            <person name="Pijl A.S."/>
            <person name="de Ridder D."/>
            <person name="Groenen M.A."/>
            <person name="Visser M.E."/>
            <person name="Megens H.J."/>
        </authorList>
    </citation>
    <scope>NUCLEOTIDE SEQUENCE [LARGE SCALE GENOMIC DNA]</scope>
    <source>
        <strain evidence="2">WM2013NL</strain>
        <tissue evidence="2">Head and thorax</tissue>
    </source>
</reference>
<keyword evidence="3" id="KW-1185">Reference proteome</keyword>
<dbReference type="SUPFAM" id="SSF53098">
    <property type="entry name" value="Ribonuclease H-like"/>
    <property type="match status" value="1"/>
</dbReference>
<accession>A0A0L7KZ69</accession>
<proteinExistence type="predicted"/>
<dbReference type="AlphaFoldDB" id="A0A0L7KZ69"/>
<organism evidence="2 3">
    <name type="scientific">Operophtera brumata</name>
    <name type="common">Winter moth</name>
    <name type="synonym">Phalaena brumata</name>
    <dbReference type="NCBI Taxonomy" id="104452"/>
    <lineage>
        <taxon>Eukaryota</taxon>
        <taxon>Metazoa</taxon>
        <taxon>Ecdysozoa</taxon>
        <taxon>Arthropoda</taxon>
        <taxon>Hexapoda</taxon>
        <taxon>Insecta</taxon>
        <taxon>Pterygota</taxon>
        <taxon>Neoptera</taxon>
        <taxon>Endopterygota</taxon>
        <taxon>Lepidoptera</taxon>
        <taxon>Glossata</taxon>
        <taxon>Ditrysia</taxon>
        <taxon>Geometroidea</taxon>
        <taxon>Geometridae</taxon>
        <taxon>Larentiinae</taxon>
        <taxon>Operophtera</taxon>
    </lineage>
</organism>
<feature type="domain" description="RNase H type-1" evidence="1">
    <location>
        <begin position="1"/>
        <end position="81"/>
    </location>
</feature>
<evidence type="ECO:0000313" key="2">
    <source>
        <dbReference type="EMBL" id="KOB68371.1"/>
    </source>
</evidence>
<dbReference type="Pfam" id="PF00075">
    <property type="entry name" value="RNase_H"/>
    <property type="match status" value="1"/>
</dbReference>
<dbReference type="Proteomes" id="UP000037510">
    <property type="component" value="Unassembled WGS sequence"/>
</dbReference>
<dbReference type="InterPro" id="IPR012337">
    <property type="entry name" value="RNaseH-like_sf"/>
</dbReference>
<evidence type="ECO:0000313" key="3">
    <source>
        <dbReference type="Proteomes" id="UP000037510"/>
    </source>
</evidence>
<comment type="caution">
    <text evidence="2">The sequence shown here is derived from an EMBL/GenBank/DDBJ whole genome shotgun (WGS) entry which is preliminary data.</text>
</comment>
<dbReference type="PROSITE" id="PS50879">
    <property type="entry name" value="RNASE_H_1"/>
    <property type="match status" value="1"/>
</dbReference>